<dbReference type="InterPro" id="IPR008949">
    <property type="entry name" value="Isoprenoid_synthase_dom_sf"/>
</dbReference>
<dbReference type="InterPro" id="IPR033749">
    <property type="entry name" value="Polyprenyl_synt_CS"/>
</dbReference>
<comment type="similarity">
    <text evidence="3">Belongs to the FPP/GGPP synthase family.</text>
</comment>
<sequence length="359" mass="37994">MHTETAATQPARTSRPPNTAPRGVPPEIERVNRMVTPLLHRAVTEFDHRLRPVVAHHFGWPQSDPPPATTSGKMVRATLTVLAGECFTDDADAISQVAAAGAAVEMIHNFSLIHDDVMDGDVERRGRPAVWHEYGVPAAILAGDLLLAQAPLMLDGSSASYPAATRLLSDAVTRLAAGQMADLSLEGRAQSSPDDALAVASDKTAALLACSCELGALLAGASPEATRRFNRFGLHLGLAFQIADDILGIWGDPLHTGKPVGSDLRNRKGSFPVTAALASGTPEAAELARFYAGQGPVGEEEARHATDLVTRAGGRASALQEIERFGKLARAELDAVRELPVERVAPLLSLADYVASRNH</sequence>
<keyword evidence="3 5" id="KW-0808">Transferase</keyword>
<feature type="compositionally biased region" description="Polar residues" evidence="4">
    <location>
        <begin position="1"/>
        <end position="17"/>
    </location>
</feature>
<dbReference type="Pfam" id="PF00348">
    <property type="entry name" value="polyprenyl_synt"/>
    <property type="match status" value="1"/>
</dbReference>
<proteinExistence type="inferred from homology"/>
<dbReference type="Proteomes" id="UP001499863">
    <property type="component" value="Unassembled WGS sequence"/>
</dbReference>
<dbReference type="PANTHER" id="PTHR12001">
    <property type="entry name" value="GERANYLGERANYL PYROPHOSPHATE SYNTHASE"/>
    <property type="match status" value="1"/>
</dbReference>
<accession>A0ABN1YDU1</accession>
<dbReference type="PANTHER" id="PTHR12001:SF86">
    <property type="entry name" value="GERANYLGERANYL DIPHOSPHATE SYNTHASE"/>
    <property type="match status" value="1"/>
</dbReference>
<dbReference type="PROSITE" id="PS00444">
    <property type="entry name" value="POLYPRENYL_SYNTHASE_2"/>
    <property type="match status" value="1"/>
</dbReference>
<evidence type="ECO:0000256" key="3">
    <source>
        <dbReference type="RuleBase" id="RU004466"/>
    </source>
</evidence>
<evidence type="ECO:0000313" key="5">
    <source>
        <dbReference type="EMBL" id="GAA1403733.1"/>
    </source>
</evidence>
<comment type="caution">
    <text evidence="5">The sequence shown here is derived from an EMBL/GenBank/DDBJ whole genome shotgun (WGS) entry which is preliminary data.</text>
</comment>
<feature type="region of interest" description="Disordered" evidence="4">
    <location>
        <begin position="1"/>
        <end position="27"/>
    </location>
</feature>
<gene>
    <name evidence="5" type="ORF">GCM10009639_48960</name>
</gene>
<evidence type="ECO:0000256" key="1">
    <source>
        <dbReference type="ARBA" id="ARBA00022723"/>
    </source>
</evidence>
<dbReference type="SFLD" id="SFLDG01017">
    <property type="entry name" value="Polyprenyl_Transferase_Like"/>
    <property type="match status" value="1"/>
</dbReference>
<dbReference type="PROSITE" id="PS00723">
    <property type="entry name" value="POLYPRENYL_SYNTHASE_1"/>
    <property type="match status" value="1"/>
</dbReference>
<evidence type="ECO:0000256" key="2">
    <source>
        <dbReference type="ARBA" id="ARBA00022842"/>
    </source>
</evidence>
<evidence type="ECO:0000256" key="4">
    <source>
        <dbReference type="SAM" id="MobiDB-lite"/>
    </source>
</evidence>
<dbReference type="InterPro" id="IPR000092">
    <property type="entry name" value="Polyprenyl_synt"/>
</dbReference>
<keyword evidence="2" id="KW-0460">Magnesium</keyword>
<protein>
    <submittedName>
        <fullName evidence="5">Family 2 encapsulin nanocompartment cargo protein polyprenyl transferase</fullName>
    </submittedName>
</protein>
<dbReference type="EMBL" id="BAAAKJ010000260">
    <property type="protein sequence ID" value="GAA1403733.1"/>
    <property type="molecule type" value="Genomic_DNA"/>
</dbReference>
<dbReference type="SFLD" id="SFLDS00005">
    <property type="entry name" value="Isoprenoid_Synthase_Type_I"/>
    <property type="match status" value="1"/>
</dbReference>
<evidence type="ECO:0000313" key="6">
    <source>
        <dbReference type="Proteomes" id="UP001499863"/>
    </source>
</evidence>
<dbReference type="GO" id="GO:0016740">
    <property type="term" value="F:transferase activity"/>
    <property type="evidence" value="ECO:0007669"/>
    <property type="project" value="UniProtKB-KW"/>
</dbReference>
<name>A0ABN1YDU1_9ACTN</name>
<dbReference type="Gene3D" id="1.10.600.10">
    <property type="entry name" value="Farnesyl Diphosphate Synthase"/>
    <property type="match status" value="1"/>
</dbReference>
<keyword evidence="1" id="KW-0479">Metal-binding</keyword>
<organism evidence="5 6">
    <name type="scientific">Kitasatospora putterlickiae</name>
    <dbReference type="NCBI Taxonomy" id="221725"/>
    <lineage>
        <taxon>Bacteria</taxon>
        <taxon>Bacillati</taxon>
        <taxon>Actinomycetota</taxon>
        <taxon>Actinomycetes</taxon>
        <taxon>Kitasatosporales</taxon>
        <taxon>Streptomycetaceae</taxon>
        <taxon>Kitasatospora</taxon>
    </lineage>
</organism>
<dbReference type="SUPFAM" id="SSF48576">
    <property type="entry name" value="Terpenoid synthases"/>
    <property type="match status" value="1"/>
</dbReference>
<reference evidence="5 6" key="1">
    <citation type="journal article" date="2019" name="Int. J. Syst. Evol. Microbiol.">
        <title>The Global Catalogue of Microorganisms (GCM) 10K type strain sequencing project: providing services to taxonomists for standard genome sequencing and annotation.</title>
        <authorList>
            <consortium name="The Broad Institute Genomics Platform"/>
            <consortium name="The Broad Institute Genome Sequencing Center for Infectious Disease"/>
            <person name="Wu L."/>
            <person name="Ma J."/>
        </authorList>
    </citation>
    <scope>NUCLEOTIDE SEQUENCE [LARGE SCALE GENOMIC DNA]</scope>
    <source>
        <strain evidence="5 6">JCM 12393</strain>
    </source>
</reference>
<dbReference type="CDD" id="cd00685">
    <property type="entry name" value="Trans_IPPS_HT"/>
    <property type="match status" value="1"/>
</dbReference>
<keyword evidence="6" id="KW-1185">Reference proteome</keyword>